<protein>
    <submittedName>
        <fullName evidence="3">Uncharacterized protein</fullName>
    </submittedName>
</protein>
<accession>M7ZS27</accession>
<dbReference type="eggNOG" id="KOG0968">
    <property type="taxonomic scope" value="Eukaryota"/>
</dbReference>
<dbReference type="EMBL" id="KD082675">
    <property type="protein sequence ID" value="EMS62431.1"/>
    <property type="molecule type" value="Genomic_DNA"/>
</dbReference>
<evidence type="ECO:0000256" key="1">
    <source>
        <dbReference type="SAM" id="MobiDB-lite"/>
    </source>
</evidence>
<evidence type="ECO:0000256" key="2">
    <source>
        <dbReference type="SAM" id="Phobius"/>
    </source>
</evidence>
<feature type="region of interest" description="Disordered" evidence="1">
    <location>
        <begin position="1"/>
        <end position="21"/>
    </location>
</feature>
<dbReference type="OrthoDB" id="2414538at2759"/>
<gene>
    <name evidence="3" type="ORF">TRIUR3_02054</name>
</gene>
<dbReference type="STRING" id="4572.M7ZS27"/>
<organism evidence="3">
    <name type="scientific">Triticum urartu</name>
    <name type="common">Red wild einkorn</name>
    <name type="synonym">Crithodium urartu</name>
    <dbReference type="NCBI Taxonomy" id="4572"/>
    <lineage>
        <taxon>Eukaryota</taxon>
        <taxon>Viridiplantae</taxon>
        <taxon>Streptophyta</taxon>
        <taxon>Embryophyta</taxon>
        <taxon>Tracheophyta</taxon>
        <taxon>Spermatophyta</taxon>
        <taxon>Magnoliopsida</taxon>
        <taxon>Liliopsida</taxon>
        <taxon>Poales</taxon>
        <taxon>Poaceae</taxon>
        <taxon>BOP clade</taxon>
        <taxon>Pooideae</taxon>
        <taxon>Triticodae</taxon>
        <taxon>Triticeae</taxon>
        <taxon>Triticinae</taxon>
        <taxon>Triticum</taxon>
    </lineage>
</organism>
<keyword evidence="2" id="KW-0812">Transmembrane</keyword>
<evidence type="ECO:0000313" key="3">
    <source>
        <dbReference type="EMBL" id="EMS62431.1"/>
    </source>
</evidence>
<reference evidence="3" key="1">
    <citation type="journal article" date="2013" name="Nature">
        <title>Draft genome of the wheat A-genome progenitor Triticum urartu.</title>
        <authorList>
            <person name="Ling H.Q."/>
            <person name="Zhao S."/>
            <person name="Liu D."/>
            <person name="Wang J."/>
            <person name="Sun H."/>
            <person name="Zhang C."/>
            <person name="Fan H."/>
            <person name="Li D."/>
            <person name="Dong L."/>
            <person name="Tao Y."/>
            <person name="Gao C."/>
            <person name="Wu H."/>
            <person name="Li Y."/>
            <person name="Cui Y."/>
            <person name="Guo X."/>
            <person name="Zheng S."/>
            <person name="Wang B."/>
            <person name="Yu K."/>
            <person name="Liang Q."/>
            <person name="Yang W."/>
            <person name="Lou X."/>
            <person name="Chen J."/>
            <person name="Feng M."/>
            <person name="Jian J."/>
            <person name="Zhang X."/>
            <person name="Luo G."/>
            <person name="Jiang Y."/>
            <person name="Liu J."/>
            <person name="Wang Z."/>
            <person name="Sha Y."/>
            <person name="Zhang B."/>
            <person name="Wu H."/>
            <person name="Tang D."/>
            <person name="Shen Q."/>
            <person name="Xue P."/>
            <person name="Zou S."/>
            <person name="Wang X."/>
            <person name="Liu X."/>
            <person name="Wang F."/>
            <person name="Yang Y."/>
            <person name="An X."/>
            <person name="Dong Z."/>
            <person name="Zhang K."/>
            <person name="Zhang X."/>
            <person name="Luo M.C."/>
            <person name="Dvorak J."/>
            <person name="Tong Y."/>
            <person name="Wang J."/>
            <person name="Yang H."/>
            <person name="Li Z."/>
            <person name="Wang D."/>
            <person name="Zhang A."/>
            <person name="Wang J."/>
        </authorList>
    </citation>
    <scope>NUCLEOTIDE SEQUENCE</scope>
</reference>
<keyword evidence="2" id="KW-1133">Transmembrane helix</keyword>
<dbReference type="AlphaFoldDB" id="M7ZS27"/>
<keyword evidence="2" id="KW-0472">Membrane</keyword>
<sequence length="265" mass="29013">MPGEVTGGGQPERALATAGASTGGGQVVRVVATGYHKCGAISSGGGRAHQALPPRLLDLQELEHLRLLDETKPADIGRPPWDAVLKSFLHGIKYESALSALDPKEEGSQHKDSAVEASKNLERCFKSLTDVIGTITFSQNDCCENIGSDNSAQRTSQSFDQHEKHVDSEALGLLSWMASSQAGEEPTTDDELVSEVIPSPLFSKKYIEFALESAHLDFDDIFPSLLLDICLFNFLDGLIMILFICIITFKLWDLKHYAIKLQRLR</sequence>
<feature type="transmembrane region" description="Helical" evidence="2">
    <location>
        <begin position="231"/>
        <end position="252"/>
    </location>
</feature>
<name>M7ZS27_TRIUA</name>
<proteinExistence type="predicted"/>
<feature type="compositionally biased region" description="Gly residues" evidence="1">
    <location>
        <begin position="1"/>
        <end position="10"/>
    </location>
</feature>